<comment type="subcellular location">
    <subcellularLocation>
        <location evidence="1">Membrane</location>
    </subcellularLocation>
</comment>
<dbReference type="PRINTS" id="PR00811">
    <property type="entry name" value="BCTERIALGSPD"/>
</dbReference>
<feature type="domain" description="Type II/III secretion system secretin-like" evidence="4">
    <location>
        <begin position="587"/>
        <end position="748"/>
    </location>
</feature>
<dbReference type="PANTHER" id="PTHR30332:SF24">
    <property type="entry name" value="SECRETIN GSPD-RELATED"/>
    <property type="match status" value="1"/>
</dbReference>
<evidence type="ECO:0000256" key="2">
    <source>
        <dbReference type="ARBA" id="ARBA00022729"/>
    </source>
</evidence>
<dbReference type="InterPro" id="IPR004846">
    <property type="entry name" value="T2SS/T3SS_dom"/>
</dbReference>
<keyword evidence="3" id="KW-0472">Membrane</keyword>
<dbReference type="GO" id="GO:0016020">
    <property type="term" value="C:membrane"/>
    <property type="evidence" value="ECO:0007669"/>
    <property type="project" value="UniProtKB-SubCell"/>
</dbReference>
<evidence type="ECO:0000259" key="4">
    <source>
        <dbReference type="Pfam" id="PF00263"/>
    </source>
</evidence>
<evidence type="ECO:0000256" key="1">
    <source>
        <dbReference type="ARBA" id="ARBA00004370"/>
    </source>
</evidence>
<sequence length="824" mass="88721">MKDTHSRWERDGRFARQAAGLVLAASLGWAVPGAMAQEEMGEEPLDLPADQMTTQPEEELIEFSATSEPIELMALVDFVTEELGINVSVKGTITGAVMFNARQQVPRSELLPLLEALLAQYNYSLTLDPVGIYLIQPASEITQSFEGVFATTKIISTPNVKPTALKAVIDPTAGGGGQGSSKISYVDDLGIIVVTDTPRRVRAIEELIKRVLAEYGKTTYTRIDLKYVAAQAARERAVTLVGQGGTLRGTFPGQDVGAQTPGTASSIDNLADRLTIDPSGNALIFRGTDEEVAQVREVLGIIDVATTLEPREYKAGANAQMIANIASQRGLGEVQNLEDTNSAQNFFDTRFRGNQNQQQQQTTLGGGSVMMVDAVRGTILYYGTTEQQEQLAALIDALDVEQEEIVIERYPVKNVDAIELADLLQAIIENQTNNDSPLLPGSRNNQNQGAGGAFQRFLQDQADASENAFDPTSQNSFVTAHEATNVVIVKAPGKLQAQFARIIGELDVRRPQVYIDVKILAVSNTEDFRLAVEGQISAGQFFTQTAFGLGSPGEGGAYGDPKLPLAGLGGYSASLIKSQYVPLILNAVQTDTDARILSSPQLLVNDNEEASIESTDEQPTTTTTVGNVTNQVSFAGYESAGTKLTVTPSISEAGYLRLAYEIELSNFTGSSTNGVPPPKTTRNVRSDSVTIPTDTTIVVGGISVQDSRKTIVKVPGFGDIPILGLLFRDTNKITSEQVLYIFITPRILNDRNFADLRLLSKGPQEYAGIDSGLPVLEPTPIELLTPAAWRTQTEPEGEPPVLPLEAPATEEEYPLIIPLTEDGE</sequence>
<dbReference type="InterPro" id="IPR005644">
    <property type="entry name" value="NolW-like"/>
</dbReference>
<dbReference type="Gene3D" id="3.30.1370.120">
    <property type="match status" value="2"/>
</dbReference>
<dbReference type="Pfam" id="PF00263">
    <property type="entry name" value="Secretin"/>
    <property type="match status" value="1"/>
</dbReference>
<dbReference type="AlphaFoldDB" id="A0A3B1DT33"/>
<reference evidence="6" key="1">
    <citation type="submission" date="2018-06" db="EMBL/GenBank/DDBJ databases">
        <authorList>
            <person name="Zhirakovskaya E."/>
        </authorList>
    </citation>
    <scope>NUCLEOTIDE SEQUENCE</scope>
</reference>
<name>A0A3B1DT33_9ZZZZ</name>
<evidence type="ECO:0000259" key="5">
    <source>
        <dbReference type="Pfam" id="PF03958"/>
    </source>
</evidence>
<dbReference type="InterPro" id="IPR050810">
    <property type="entry name" value="Bact_Secretion_Sys_Channel"/>
</dbReference>
<dbReference type="GO" id="GO:0015627">
    <property type="term" value="C:type II protein secretion system complex"/>
    <property type="evidence" value="ECO:0007669"/>
    <property type="project" value="TreeGrafter"/>
</dbReference>
<proteinExistence type="predicted"/>
<evidence type="ECO:0000313" key="6">
    <source>
        <dbReference type="EMBL" id="VAX39993.1"/>
    </source>
</evidence>
<dbReference type="InterPro" id="IPR038591">
    <property type="entry name" value="NolW-like_sf"/>
</dbReference>
<keyword evidence="2" id="KW-0732">Signal</keyword>
<dbReference type="EMBL" id="UOGK01000316">
    <property type="protein sequence ID" value="VAX39993.1"/>
    <property type="molecule type" value="Genomic_DNA"/>
</dbReference>
<dbReference type="InterPro" id="IPR001775">
    <property type="entry name" value="GspD/PilQ"/>
</dbReference>
<feature type="domain" description="NolW-like" evidence="5">
    <location>
        <begin position="408"/>
        <end position="512"/>
    </location>
</feature>
<accession>A0A3B1DT33</accession>
<dbReference type="GO" id="GO:0009306">
    <property type="term" value="P:protein secretion"/>
    <property type="evidence" value="ECO:0007669"/>
    <property type="project" value="InterPro"/>
</dbReference>
<organism evidence="6">
    <name type="scientific">hydrothermal vent metagenome</name>
    <dbReference type="NCBI Taxonomy" id="652676"/>
    <lineage>
        <taxon>unclassified sequences</taxon>
        <taxon>metagenomes</taxon>
        <taxon>ecological metagenomes</taxon>
    </lineage>
</organism>
<protein>
    <submittedName>
        <fullName evidence="6">Uncharacterized protein</fullName>
    </submittedName>
</protein>
<evidence type="ECO:0000256" key="3">
    <source>
        <dbReference type="ARBA" id="ARBA00023136"/>
    </source>
</evidence>
<dbReference type="PANTHER" id="PTHR30332">
    <property type="entry name" value="PROBABLE GENERAL SECRETION PATHWAY PROTEIN D"/>
    <property type="match status" value="1"/>
</dbReference>
<dbReference type="Pfam" id="PF03958">
    <property type="entry name" value="Secretin_N"/>
    <property type="match status" value="1"/>
</dbReference>
<gene>
    <name evidence="6" type="ORF">MNBD_PLANCTO03-1973</name>
</gene>